<comment type="cofactor">
    <cofactor evidence="1">
        <name>L-ascorbate</name>
        <dbReference type="ChEBI" id="CHEBI:38290"/>
    </cofactor>
</comment>
<evidence type="ECO:0000256" key="6">
    <source>
        <dbReference type="ARBA" id="ARBA00023004"/>
    </source>
</evidence>
<feature type="region of interest" description="Disordered" evidence="7">
    <location>
        <begin position="1"/>
        <end position="29"/>
    </location>
</feature>
<protein>
    <recommendedName>
        <fullName evidence="9">Prolyl 4-hydroxylase alpha subunit domain-containing protein</fullName>
    </recommendedName>
</protein>
<dbReference type="InParanoid" id="B3RQY8"/>
<dbReference type="OrthoDB" id="420380at2759"/>
<accession>B3RQY8</accession>
<sequence>MAVESTRGSRAAGKRISTRRSRLDGDRSRPGIVTKKTNYFNTPITPAEMEFTEKAKKFYVGVIVFCISLMVILVVFVAKPTEPDYTSKDWFMPKRRSILAMASEVIDKKEGDGYSVSDMNLQEIDEKEGTNKPAVNWSAVPDEIKNFKSKKIRKITMKNIYLDSKRKVYKEIKHKNKKSHVKIYTIDAFLSDKECDGLIGAHNRYVSKFNKQDPIMCFDAISTLRSHLKDAKLKMQVTPNVFTEGTTCLNASFSSLLKKHLRWSYSTAFYNGESPFATRFAERIEAATGLPQSHGGKFQITSYPTSINYKAHTDCMTATKEKRDRYATVLVYLTDVSKGGYTNFTELNVPVVPAKGKALIWNNMDKGGNCDPTSIHAASEVVRGFKYIIQRWYYYENFYALGKRLKEPELPDRKPEQPRVTCDEYQYGSCRWYDEWNYEHLLAYRESANKL</sequence>
<dbReference type="RefSeq" id="XP_002110246.1">
    <property type="nucleotide sequence ID" value="XM_002110210.1"/>
</dbReference>
<dbReference type="GO" id="GO:0005506">
    <property type="term" value="F:iron ion binding"/>
    <property type="evidence" value="ECO:0007669"/>
    <property type="project" value="InterPro"/>
</dbReference>
<evidence type="ECO:0000256" key="2">
    <source>
        <dbReference type="ARBA" id="ARBA00022723"/>
    </source>
</evidence>
<dbReference type="Gene3D" id="2.60.120.620">
    <property type="entry name" value="q2cbj1_9rhob like domain"/>
    <property type="match status" value="1"/>
</dbReference>
<keyword evidence="8" id="KW-0812">Transmembrane</keyword>
<proteinExistence type="predicted"/>
<dbReference type="Proteomes" id="UP000009022">
    <property type="component" value="Unassembled WGS sequence"/>
</dbReference>
<keyword evidence="5" id="KW-0560">Oxidoreductase</keyword>
<dbReference type="FunFam" id="2.60.120.620:FF:000054">
    <property type="entry name" value="Prolyl 4-hydroxylase subunit alpha-1"/>
    <property type="match status" value="1"/>
</dbReference>
<dbReference type="SMART" id="SM00702">
    <property type="entry name" value="P4Hc"/>
    <property type="match status" value="1"/>
</dbReference>
<dbReference type="PANTHER" id="PTHR10869">
    <property type="entry name" value="PROLYL 4-HYDROXYLASE ALPHA SUBUNIT"/>
    <property type="match status" value="1"/>
</dbReference>
<dbReference type="GeneID" id="6751461"/>
<keyword evidence="2" id="KW-0479">Metal-binding</keyword>
<evidence type="ECO:0000313" key="10">
    <source>
        <dbReference type="EMBL" id="EDV26250.1"/>
    </source>
</evidence>
<dbReference type="HOGENOM" id="CLU_607404_0_0_1"/>
<dbReference type="STRING" id="10228.B3RQY8"/>
<evidence type="ECO:0000313" key="11">
    <source>
        <dbReference type="Proteomes" id="UP000009022"/>
    </source>
</evidence>
<evidence type="ECO:0000256" key="3">
    <source>
        <dbReference type="ARBA" id="ARBA00022896"/>
    </source>
</evidence>
<organism evidence="10 11">
    <name type="scientific">Trichoplax adhaerens</name>
    <name type="common">Trichoplax reptans</name>
    <dbReference type="NCBI Taxonomy" id="10228"/>
    <lineage>
        <taxon>Eukaryota</taxon>
        <taxon>Metazoa</taxon>
        <taxon>Placozoa</taxon>
        <taxon>Uniplacotomia</taxon>
        <taxon>Trichoplacea</taxon>
        <taxon>Trichoplacidae</taxon>
        <taxon>Trichoplax</taxon>
    </lineage>
</organism>
<evidence type="ECO:0000256" key="8">
    <source>
        <dbReference type="SAM" id="Phobius"/>
    </source>
</evidence>
<dbReference type="GO" id="GO:0005783">
    <property type="term" value="C:endoplasmic reticulum"/>
    <property type="evidence" value="ECO:0000318"/>
    <property type="project" value="GO_Central"/>
</dbReference>
<dbReference type="InterPro" id="IPR006620">
    <property type="entry name" value="Pro_4_hyd_alph"/>
</dbReference>
<dbReference type="EMBL" id="DS985243">
    <property type="protein sequence ID" value="EDV26250.1"/>
    <property type="molecule type" value="Genomic_DNA"/>
</dbReference>
<keyword evidence="11" id="KW-1185">Reference proteome</keyword>
<feature type="transmembrane region" description="Helical" evidence="8">
    <location>
        <begin position="58"/>
        <end position="78"/>
    </location>
</feature>
<keyword evidence="8" id="KW-1133">Transmembrane helix</keyword>
<keyword evidence="3" id="KW-0847">Vitamin C</keyword>
<dbReference type="AlphaFoldDB" id="B3RQY8"/>
<evidence type="ECO:0000256" key="4">
    <source>
        <dbReference type="ARBA" id="ARBA00022964"/>
    </source>
</evidence>
<evidence type="ECO:0000256" key="5">
    <source>
        <dbReference type="ARBA" id="ARBA00023002"/>
    </source>
</evidence>
<feature type="domain" description="Prolyl 4-hydroxylase alpha subunit" evidence="9">
    <location>
        <begin position="203"/>
        <end position="394"/>
    </location>
</feature>
<dbReference type="Pfam" id="PF13640">
    <property type="entry name" value="2OG-FeII_Oxy_3"/>
    <property type="match status" value="1"/>
</dbReference>
<dbReference type="GO" id="GO:0004656">
    <property type="term" value="F:procollagen-proline 4-dioxygenase activity"/>
    <property type="evidence" value="ECO:0000318"/>
    <property type="project" value="GO_Central"/>
</dbReference>
<dbReference type="PANTHER" id="PTHR10869:SF180">
    <property type="entry name" value="FE2OG DIOXYGENASE DOMAIN-CONTAINING PROTEIN"/>
    <property type="match status" value="1"/>
</dbReference>
<keyword evidence="4" id="KW-0223">Dioxygenase</keyword>
<keyword evidence="8" id="KW-0472">Membrane</keyword>
<dbReference type="KEGG" id="tad:TRIADDRAFT_54048"/>
<dbReference type="eggNOG" id="KOG1591">
    <property type="taxonomic scope" value="Eukaryota"/>
</dbReference>
<evidence type="ECO:0000256" key="1">
    <source>
        <dbReference type="ARBA" id="ARBA00001961"/>
    </source>
</evidence>
<dbReference type="InterPro" id="IPR045054">
    <property type="entry name" value="P4HA-like"/>
</dbReference>
<dbReference type="InterPro" id="IPR044862">
    <property type="entry name" value="Pro_4_hyd_alph_FE2OG_OXY"/>
</dbReference>
<dbReference type="GO" id="GO:0031418">
    <property type="term" value="F:L-ascorbic acid binding"/>
    <property type="evidence" value="ECO:0007669"/>
    <property type="project" value="UniProtKB-KW"/>
</dbReference>
<gene>
    <name evidence="10" type="ORF">TRIADDRAFT_54048</name>
</gene>
<evidence type="ECO:0000259" key="9">
    <source>
        <dbReference type="SMART" id="SM00702"/>
    </source>
</evidence>
<dbReference type="PhylomeDB" id="B3RQY8"/>
<evidence type="ECO:0000256" key="7">
    <source>
        <dbReference type="SAM" id="MobiDB-lite"/>
    </source>
</evidence>
<reference evidence="10 11" key="1">
    <citation type="journal article" date="2008" name="Nature">
        <title>The Trichoplax genome and the nature of placozoans.</title>
        <authorList>
            <person name="Srivastava M."/>
            <person name="Begovic E."/>
            <person name="Chapman J."/>
            <person name="Putnam N.H."/>
            <person name="Hellsten U."/>
            <person name="Kawashima T."/>
            <person name="Kuo A."/>
            <person name="Mitros T."/>
            <person name="Salamov A."/>
            <person name="Carpenter M.L."/>
            <person name="Signorovitch A.Y."/>
            <person name="Moreno M.A."/>
            <person name="Kamm K."/>
            <person name="Grimwood J."/>
            <person name="Schmutz J."/>
            <person name="Shapiro H."/>
            <person name="Grigoriev I.V."/>
            <person name="Buss L.W."/>
            <person name="Schierwater B."/>
            <person name="Dellaporta S.L."/>
            <person name="Rokhsar D.S."/>
        </authorList>
    </citation>
    <scope>NUCLEOTIDE SEQUENCE [LARGE SCALE GENOMIC DNA]</scope>
    <source>
        <strain evidence="10 11">Grell-BS-1999</strain>
    </source>
</reference>
<dbReference type="CTD" id="6751461"/>
<name>B3RQY8_TRIAD</name>
<keyword evidence="6" id="KW-0408">Iron</keyword>